<accession>A0A0E1RYH8</accession>
<feature type="region of interest" description="Disordered" evidence="8">
    <location>
        <begin position="580"/>
        <end position="605"/>
    </location>
</feature>
<feature type="compositionally biased region" description="Basic and acidic residues" evidence="8">
    <location>
        <begin position="618"/>
        <end position="628"/>
    </location>
</feature>
<dbReference type="Proteomes" id="UP000001261">
    <property type="component" value="Unassembled WGS sequence"/>
</dbReference>
<feature type="compositionally biased region" description="Acidic residues" evidence="8">
    <location>
        <begin position="370"/>
        <end position="382"/>
    </location>
</feature>
<keyword evidence="2 7" id="KW-0690">Ribosome biogenesis</keyword>
<evidence type="ECO:0000256" key="4">
    <source>
        <dbReference type="ARBA" id="ARBA00023242"/>
    </source>
</evidence>
<evidence type="ECO:0000256" key="7">
    <source>
        <dbReference type="PIRNR" id="PIRNR017300"/>
    </source>
</evidence>
<protein>
    <recommendedName>
        <fullName evidence="7">U3 small nucleolar ribonucleoprotein protein MPP10</fullName>
    </recommendedName>
</protein>
<keyword evidence="3 7" id="KW-0698">rRNA processing</keyword>
<feature type="compositionally biased region" description="Basic and acidic residues" evidence="8">
    <location>
        <begin position="357"/>
        <end position="369"/>
    </location>
</feature>
<evidence type="ECO:0000256" key="6">
    <source>
        <dbReference type="ARBA" id="ARBA00029455"/>
    </source>
</evidence>
<feature type="compositionally biased region" description="Basic residues" evidence="8">
    <location>
        <begin position="629"/>
        <end position="643"/>
    </location>
</feature>
<dbReference type="Pfam" id="PF04006">
    <property type="entry name" value="Mpp10"/>
    <property type="match status" value="1"/>
</dbReference>
<dbReference type="STRING" id="246410.A0A0E1RYH8"/>
<keyword evidence="10" id="KW-1185">Reference proteome</keyword>
<feature type="region of interest" description="Disordered" evidence="8">
    <location>
        <begin position="617"/>
        <end position="699"/>
    </location>
</feature>
<keyword evidence="4 7" id="KW-0539">Nucleus</keyword>
<comment type="subcellular location">
    <subcellularLocation>
        <location evidence="1 7">Nucleus</location>
        <location evidence="1 7">Nucleolus</location>
    </subcellularLocation>
</comment>
<feature type="compositionally biased region" description="Acidic residues" evidence="8">
    <location>
        <begin position="305"/>
        <end position="317"/>
    </location>
</feature>
<comment type="similarity">
    <text evidence="6 7">Belongs to the MPP10 family.</text>
</comment>
<dbReference type="OrthoDB" id="445326at2759"/>
<dbReference type="GeneID" id="4566556"/>
<keyword evidence="5 7" id="KW-0687">Ribonucleoprotein</keyword>
<feature type="compositionally biased region" description="Acidic residues" evidence="8">
    <location>
        <begin position="283"/>
        <end position="297"/>
    </location>
</feature>
<organism evidence="9 10">
    <name type="scientific">Coccidioides immitis (strain RS)</name>
    <name type="common">Valley fever fungus</name>
    <dbReference type="NCBI Taxonomy" id="246410"/>
    <lineage>
        <taxon>Eukaryota</taxon>
        <taxon>Fungi</taxon>
        <taxon>Dikarya</taxon>
        <taxon>Ascomycota</taxon>
        <taxon>Pezizomycotina</taxon>
        <taxon>Eurotiomycetes</taxon>
        <taxon>Eurotiomycetidae</taxon>
        <taxon>Onygenales</taxon>
        <taxon>Onygenaceae</taxon>
        <taxon>Coccidioides</taxon>
    </lineage>
</organism>
<sequence>MASYSSSWRPTIDVAAVAPIAEVLSSKPEDFLGPSALLFSQSTAALKHYLDSLASSTAQLQQKQQLIQNRQKRKRTETASGPSSSKKLQLQEVHINGFNVQQVWEQAQRVLKTSSDVTREHVAIVSPSLGLGDDDASRNSAASSESGDGQHDQEDGSDADMVSELDSDEQSEDASELLDGKDEEEAEDGRDDEEQLESDGSDDLDETDVLKIGKRSPKRSEPTPFVLDRHGLNDGFFSIDEFNKQSLLFEDLDAKRARNDTAGSDEEDVDWEADPFAVGDVNSDVDEDELEEGDFDNEDARLSDEDMDGGLELDEDDARNATYDQFFDPPASERPKKGTRPKEQSKKPDLDTDLDADVERAMADVHRDLFEDEDSEFDNEDMDSNKKGDTNLSTHEKARAKITDEIRRLEAANVANKEWTLIGEAKAVDRPLNSLIEEDLDFERVGKPVPVITAEITDDIESLIKQRIVAKEFDDIIRRPPPGVGDYTEAKSKFVLDETRPQQSLAELYEADHLQATDRNYVSKKDEKLQKERDEITQLWNNICSQLDTLSNLHFRPKQPATNIRVVADADTIVMEDVRPSGGDGLSTSGTLAPQEVYAPGDKSRTGEVLTKGGAAIAKDEMSREEKLRHRRREKQKKRKRAMKALENPDSAAAKKQQLVSSLGKGGVKVIGKDGTLTDMRGQKVLASDKPTPQHALKL</sequence>
<reference evidence="10" key="1">
    <citation type="journal article" date="2009" name="Genome Res.">
        <title>Comparative genomic analyses of the human fungal pathogens Coccidioides and their relatives.</title>
        <authorList>
            <person name="Sharpton T.J."/>
            <person name="Stajich J.E."/>
            <person name="Rounsley S.D."/>
            <person name="Gardner M.J."/>
            <person name="Wortman J.R."/>
            <person name="Jordar V.S."/>
            <person name="Maiti R."/>
            <person name="Kodira C.D."/>
            <person name="Neafsey D.E."/>
            <person name="Zeng Q."/>
            <person name="Hung C.-Y."/>
            <person name="McMahan C."/>
            <person name="Muszewska A."/>
            <person name="Grynberg M."/>
            <person name="Mandel M.A."/>
            <person name="Kellner E.M."/>
            <person name="Barker B.M."/>
            <person name="Galgiani J.N."/>
            <person name="Orbach M.J."/>
            <person name="Kirkland T.N."/>
            <person name="Cole G.T."/>
            <person name="Henn M.R."/>
            <person name="Birren B.W."/>
            <person name="Taylor J.W."/>
        </authorList>
    </citation>
    <scope>NUCLEOTIDE SEQUENCE [LARGE SCALE GENOMIC DNA]</scope>
    <source>
        <strain evidence="10">RS</strain>
    </source>
</reference>
<dbReference type="KEGG" id="cim:CIMG_00968"/>
<dbReference type="EMBL" id="GG704911">
    <property type="protein sequence ID" value="EAS35614.1"/>
    <property type="molecule type" value="Genomic_DNA"/>
</dbReference>
<dbReference type="PANTHER" id="PTHR17039:SF0">
    <property type="entry name" value="U3 SMALL NUCLEOLAR RIBONUCLEOPROTEIN PROTEIN MPP10"/>
    <property type="match status" value="1"/>
</dbReference>
<dbReference type="VEuPathDB" id="FungiDB:CIMG_00968"/>
<dbReference type="GO" id="GO:0006364">
    <property type="term" value="P:rRNA processing"/>
    <property type="evidence" value="ECO:0007669"/>
    <property type="project" value="UniProtKB-KW"/>
</dbReference>
<dbReference type="AlphaFoldDB" id="A0A0E1RYH8"/>
<comment type="function">
    <text evidence="7">Involved in nucleolar processing of pre-18S ribosomal RNA.</text>
</comment>
<feature type="compositionally biased region" description="Acidic residues" evidence="8">
    <location>
        <begin position="263"/>
        <end position="273"/>
    </location>
</feature>
<feature type="region of interest" description="Disordered" evidence="8">
    <location>
        <begin position="257"/>
        <end position="397"/>
    </location>
</feature>
<dbReference type="PANTHER" id="PTHR17039">
    <property type="entry name" value="U3 SMALL NUCLEOLAR RIBONUCLEOPROTEIN PROTEIN MPP10"/>
    <property type="match status" value="1"/>
</dbReference>
<feature type="compositionally biased region" description="Polar residues" evidence="8">
    <location>
        <begin position="78"/>
        <end position="88"/>
    </location>
</feature>
<dbReference type="GO" id="GO:0034457">
    <property type="term" value="C:Mpp10 complex"/>
    <property type="evidence" value="ECO:0007669"/>
    <property type="project" value="UniProtKB-UniRule"/>
</dbReference>
<reference evidence="10" key="2">
    <citation type="journal article" date="2010" name="Genome Res.">
        <title>Population genomic sequencing of Coccidioides fungi reveals recent hybridization and transposon control.</title>
        <authorList>
            <person name="Neafsey D.E."/>
            <person name="Barker B.M."/>
            <person name="Sharpton T.J."/>
            <person name="Stajich J.E."/>
            <person name="Park D.J."/>
            <person name="Whiston E."/>
            <person name="Hung C.-Y."/>
            <person name="McMahan C."/>
            <person name="White J."/>
            <person name="Sykes S."/>
            <person name="Heiman D."/>
            <person name="Young S."/>
            <person name="Zeng Q."/>
            <person name="Abouelleil A."/>
            <person name="Aftuck L."/>
            <person name="Bessette D."/>
            <person name="Brown A."/>
            <person name="FitzGerald M."/>
            <person name="Lui A."/>
            <person name="Macdonald J.P."/>
            <person name="Priest M."/>
            <person name="Orbach M.J."/>
            <person name="Galgiani J.N."/>
            <person name="Kirkland T.N."/>
            <person name="Cole G.T."/>
            <person name="Birren B.W."/>
            <person name="Henn M.R."/>
            <person name="Taylor J.W."/>
            <person name="Rounsley S.D."/>
        </authorList>
    </citation>
    <scope>GENOME REANNOTATION</scope>
    <source>
        <strain evidence="10">RS</strain>
    </source>
</reference>
<dbReference type="InParanoid" id="A0A0E1RYH8"/>
<proteinExistence type="inferred from homology"/>
<evidence type="ECO:0000256" key="2">
    <source>
        <dbReference type="ARBA" id="ARBA00022517"/>
    </source>
</evidence>
<name>A0A0E1RYH8_COCIM</name>
<evidence type="ECO:0000256" key="5">
    <source>
        <dbReference type="ARBA" id="ARBA00023274"/>
    </source>
</evidence>
<dbReference type="InterPro" id="IPR012173">
    <property type="entry name" value="Mpp10"/>
</dbReference>
<dbReference type="GO" id="GO:0032040">
    <property type="term" value="C:small-subunit processome"/>
    <property type="evidence" value="ECO:0007669"/>
    <property type="project" value="TreeGrafter"/>
</dbReference>
<feature type="region of interest" description="Disordered" evidence="8">
    <location>
        <begin position="126"/>
        <end position="232"/>
    </location>
</feature>
<dbReference type="OMA" id="HFAEDFG"/>
<dbReference type="GO" id="GO:0005732">
    <property type="term" value="C:sno(s)RNA-containing ribonucleoprotein complex"/>
    <property type="evidence" value="ECO:0007669"/>
    <property type="project" value="UniProtKB-UniRule"/>
</dbReference>
<feature type="compositionally biased region" description="Acidic residues" evidence="8">
    <location>
        <begin position="155"/>
        <end position="207"/>
    </location>
</feature>
<evidence type="ECO:0000313" key="10">
    <source>
        <dbReference type="Proteomes" id="UP000001261"/>
    </source>
</evidence>
<evidence type="ECO:0000256" key="1">
    <source>
        <dbReference type="ARBA" id="ARBA00004604"/>
    </source>
</evidence>
<feature type="compositionally biased region" description="Basic and acidic residues" evidence="8">
    <location>
        <begin position="383"/>
        <end position="397"/>
    </location>
</feature>
<dbReference type="PIRSF" id="PIRSF017300">
    <property type="entry name" value="snoRNP_Mpp10"/>
    <property type="match status" value="1"/>
</dbReference>
<dbReference type="RefSeq" id="XP_001247197.1">
    <property type="nucleotide sequence ID" value="XM_001247196.2"/>
</dbReference>
<feature type="compositionally biased region" description="Basic and acidic residues" evidence="8">
    <location>
        <begin position="331"/>
        <end position="350"/>
    </location>
</feature>
<gene>
    <name evidence="9" type="ORF">CIMG_00968</name>
</gene>
<dbReference type="FunCoup" id="A0A0E1RYH8">
    <property type="interactions" value="933"/>
</dbReference>
<feature type="region of interest" description="Disordered" evidence="8">
    <location>
        <begin position="66"/>
        <end position="90"/>
    </location>
</feature>
<evidence type="ECO:0000256" key="8">
    <source>
        <dbReference type="SAM" id="MobiDB-lite"/>
    </source>
</evidence>
<evidence type="ECO:0000313" key="9">
    <source>
        <dbReference type="EMBL" id="EAS35614.1"/>
    </source>
</evidence>
<evidence type="ECO:0000256" key="3">
    <source>
        <dbReference type="ARBA" id="ARBA00022552"/>
    </source>
</evidence>